<reference evidence="2" key="1">
    <citation type="journal article" date="2015" name="Proc. Natl. Acad. Sci. U.S.A.">
        <title>Genome sequence of the Asian Tiger mosquito, Aedes albopictus, reveals insights into its biology, genetics, and evolution.</title>
        <authorList>
            <person name="Chen X.G."/>
            <person name="Jiang X."/>
            <person name="Gu J."/>
            <person name="Xu M."/>
            <person name="Wu Y."/>
            <person name="Deng Y."/>
            <person name="Zhang C."/>
            <person name="Bonizzoni M."/>
            <person name="Dermauw W."/>
            <person name="Vontas J."/>
            <person name="Armbruster P."/>
            <person name="Huang X."/>
            <person name="Yang Y."/>
            <person name="Zhang H."/>
            <person name="He W."/>
            <person name="Peng H."/>
            <person name="Liu Y."/>
            <person name="Wu K."/>
            <person name="Chen J."/>
            <person name="Lirakis M."/>
            <person name="Topalis P."/>
            <person name="Van Leeuwen T."/>
            <person name="Hall A.B."/>
            <person name="Jiang X."/>
            <person name="Thorpe C."/>
            <person name="Mueller R.L."/>
            <person name="Sun C."/>
            <person name="Waterhouse R.M."/>
            <person name="Yan G."/>
            <person name="Tu Z.J."/>
            <person name="Fang X."/>
            <person name="James A.A."/>
        </authorList>
    </citation>
    <scope>NUCLEOTIDE SEQUENCE [LARGE SCALE GENOMIC DNA]</scope>
    <source>
        <strain evidence="2">Foshan</strain>
    </source>
</reference>
<evidence type="ECO:0000313" key="1">
    <source>
        <dbReference type="EnsemblMetazoa" id="AALFPA23_013684.P19822"/>
    </source>
</evidence>
<sequence>MCTIECECQLQHAQPVASCGDFLCPKPPVGETDTPSGKSRVNAMRQLFERKIQVKENRRSSKRADPDCKSALVLSGNNRRGSIEYDDDNVPPVIEQITVEDIPQDSTRFYRSHTKIVSVPNGVKIITTILANDNVSPGDEFGTVYETLIFPESEIIRQFEQHVKQDRCLKSENLK</sequence>
<proteinExistence type="predicted"/>
<keyword evidence="2" id="KW-1185">Reference proteome</keyword>
<dbReference type="GeneID" id="109401113"/>
<accession>A0ABM1YZX3</accession>
<dbReference type="Proteomes" id="UP000069940">
    <property type="component" value="Unassembled WGS sequence"/>
</dbReference>
<protein>
    <submittedName>
        <fullName evidence="1">Uncharacterized protein</fullName>
    </submittedName>
</protein>
<evidence type="ECO:0000313" key="2">
    <source>
        <dbReference type="Proteomes" id="UP000069940"/>
    </source>
</evidence>
<dbReference type="EnsemblMetazoa" id="AALFPA23_013684.R19822">
    <property type="protein sequence ID" value="AALFPA23_013684.P19822"/>
    <property type="gene ID" value="AALFPA23_013684"/>
</dbReference>
<dbReference type="RefSeq" id="XP_019529135.3">
    <property type="nucleotide sequence ID" value="XM_019673590.3"/>
</dbReference>
<name>A0ABM1YZX3_AEDAL</name>
<reference evidence="1" key="2">
    <citation type="submission" date="2025-05" db="UniProtKB">
        <authorList>
            <consortium name="EnsemblMetazoa"/>
        </authorList>
    </citation>
    <scope>IDENTIFICATION</scope>
    <source>
        <strain evidence="1">Foshan</strain>
    </source>
</reference>
<organism evidence="1 2">
    <name type="scientific">Aedes albopictus</name>
    <name type="common">Asian tiger mosquito</name>
    <name type="synonym">Stegomyia albopicta</name>
    <dbReference type="NCBI Taxonomy" id="7160"/>
    <lineage>
        <taxon>Eukaryota</taxon>
        <taxon>Metazoa</taxon>
        <taxon>Ecdysozoa</taxon>
        <taxon>Arthropoda</taxon>
        <taxon>Hexapoda</taxon>
        <taxon>Insecta</taxon>
        <taxon>Pterygota</taxon>
        <taxon>Neoptera</taxon>
        <taxon>Endopterygota</taxon>
        <taxon>Diptera</taxon>
        <taxon>Nematocera</taxon>
        <taxon>Culicoidea</taxon>
        <taxon>Culicidae</taxon>
        <taxon>Culicinae</taxon>
        <taxon>Aedini</taxon>
        <taxon>Aedes</taxon>
        <taxon>Stegomyia</taxon>
    </lineage>
</organism>